<protein>
    <submittedName>
        <fullName evidence="2">KEOPS complex subunit Cgi121</fullName>
    </submittedName>
</protein>
<dbReference type="NCBIfam" id="NF011465">
    <property type="entry name" value="PRK14886.1-1"/>
    <property type="match status" value="1"/>
</dbReference>
<accession>A0ABZ3H5E1</accession>
<sequence length="155" mass="17735">MRLYQGEIYIENVKEFLKKLPDGCVLVNADYVVDIESLGFAVNKALKSWQEGKRISRSLSMEILLHISATRQINRAVKIGVGEGENRVIVVDLNDCSELLRKHGFREGQVLQMDEEKISRLKEFYEIADEELDMVGEEKLGMLVRERMALFAASK</sequence>
<name>A0ABZ3H5E1_GEOAI</name>
<evidence type="ECO:0000313" key="2">
    <source>
        <dbReference type="EMBL" id="XAT64323.1"/>
    </source>
</evidence>
<dbReference type="RefSeq" id="WP_193806073.1">
    <property type="nucleotide sequence ID" value="NZ_CP087714.1"/>
</dbReference>
<dbReference type="PIRSF" id="PIRSF022062">
    <property type="entry name" value="UCP022062"/>
    <property type="match status" value="1"/>
</dbReference>
<proteinExistence type="inferred from homology"/>
<evidence type="ECO:0000256" key="1">
    <source>
        <dbReference type="ARBA" id="ARBA00005546"/>
    </source>
</evidence>
<evidence type="ECO:0000313" key="3">
    <source>
        <dbReference type="Proteomes" id="UP001492541"/>
    </source>
</evidence>
<dbReference type="InterPro" id="IPR036504">
    <property type="entry name" value="CGI121/TPRKB_sf"/>
</dbReference>
<comment type="similarity">
    <text evidence="1">Belongs to the CGI121/TPRKB family.</text>
</comment>
<dbReference type="Proteomes" id="UP001492541">
    <property type="component" value="Chromosome"/>
</dbReference>
<organism evidence="2 3">
    <name type="scientific">Geoglobus acetivorans</name>
    <dbReference type="NCBI Taxonomy" id="565033"/>
    <lineage>
        <taxon>Archaea</taxon>
        <taxon>Methanobacteriati</taxon>
        <taxon>Methanobacteriota</taxon>
        <taxon>Archaeoglobi</taxon>
        <taxon>Archaeoglobales</taxon>
        <taxon>Archaeoglobaceae</taxon>
        <taxon>Geoglobus</taxon>
    </lineage>
</organism>
<dbReference type="Gene3D" id="3.30.2380.10">
    <property type="entry name" value="CGI121/TPRKB"/>
    <property type="match status" value="1"/>
</dbReference>
<gene>
    <name evidence="2" type="ORF">LPQ35_02855</name>
</gene>
<reference evidence="2 3" key="1">
    <citation type="submission" date="2021-11" db="EMBL/GenBank/DDBJ databases">
        <title>Whole genome of Geoglobus acetivorans.</title>
        <authorList>
            <person name="Liu D."/>
        </authorList>
    </citation>
    <scope>NUCLEOTIDE SEQUENCE [LARGE SCALE GENOMIC DNA]</scope>
    <source>
        <strain evidence="2 3">SBH6</strain>
    </source>
</reference>
<dbReference type="InterPro" id="IPR013926">
    <property type="entry name" value="CGI121/TPRKB"/>
</dbReference>
<dbReference type="Pfam" id="PF08617">
    <property type="entry name" value="CGI-121"/>
    <property type="match status" value="1"/>
</dbReference>
<dbReference type="InterPro" id="IPR016799">
    <property type="entry name" value="UCP022062"/>
</dbReference>
<dbReference type="EMBL" id="CP087714">
    <property type="protein sequence ID" value="XAT64323.1"/>
    <property type="molecule type" value="Genomic_DNA"/>
</dbReference>
<dbReference type="GeneID" id="90448590"/>
<keyword evidence="3" id="KW-1185">Reference proteome</keyword>
<dbReference type="SUPFAM" id="SSF143870">
    <property type="entry name" value="PF0523-like"/>
    <property type="match status" value="1"/>
</dbReference>